<dbReference type="HOGENOM" id="CLU_982538_0_0_0"/>
<evidence type="ECO:0000259" key="1">
    <source>
        <dbReference type="Pfam" id="PF04326"/>
    </source>
</evidence>
<dbReference type="AlphaFoldDB" id="L0A170"/>
<gene>
    <name evidence="2" type="ordered locus">Deipe_1666</name>
</gene>
<evidence type="ECO:0000313" key="2">
    <source>
        <dbReference type="EMBL" id="AFZ67199.1"/>
    </source>
</evidence>
<dbReference type="Pfam" id="PF04326">
    <property type="entry name" value="SLFN_AlbA_2"/>
    <property type="match status" value="1"/>
</dbReference>
<organism evidence="2 3">
    <name type="scientific">Deinococcus peraridilitoris (strain DSM 19664 / LMG 22246 / CIP 109416 / KR-200)</name>
    <dbReference type="NCBI Taxonomy" id="937777"/>
    <lineage>
        <taxon>Bacteria</taxon>
        <taxon>Thermotogati</taxon>
        <taxon>Deinococcota</taxon>
        <taxon>Deinococci</taxon>
        <taxon>Deinococcales</taxon>
        <taxon>Deinococcaceae</taxon>
        <taxon>Deinococcus</taxon>
    </lineage>
</organism>
<sequence length="283" mass="31662">MTDYTAPDDLHLQHLLHAVTLKREHEKHNYKRMIAKPDDVLKDLVALANTPSGEYAGYGYLIIGVDDDGTVLGLHERERHLSADDRERQLQAAADSKIAPHLAFTVREFTLDGGHRVHLVIVPPNDMAWHMIAGDGPLRGHYVRRGEQQRFKIRVSVQLPGEVLRAEEPLDELLHGSKGLGREPELSVAGHALQSMGTLAPGAPPRSCFVNRNTLQAIFSGLKLAVLALRKAFDKARNIRHQWFRERSAPIEVRTFISCLILSSVLKGQAHIWNEFVLPSVDT</sequence>
<dbReference type="Proteomes" id="UP000010467">
    <property type="component" value="Chromosome"/>
</dbReference>
<dbReference type="Gene3D" id="3.30.950.30">
    <property type="entry name" value="Schlafen, AAA domain"/>
    <property type="match status" value="1"/>
</dbReference>
<dbReference type="EMBL" id="CP003382">
    <property type="protein sequence ID" value="AFZ67199.1"/>
    <property type="molecule type" value="Genomic_DNA"/>
</dbReference>
<dbReference type="InterPro" id="IPR038461">
    <property type="entry name" value="Schlafen_AlbA_2_dom_sf"/>
</dbReference>
<dbReference type="PATRIC" id="fig|937777.3.peg.1662"/>
<dbReference type="PANTHER" id="PTHR30595">
    <property type="entry name" value="GLPR-RELATED TRANSCRIPTIONAL REPRESSOR"/>
    <property type="match status" value="1"/>
</dbReference>
<reference evidence="3" key="1">
    <citation type="submission" date="2012-03" db="EMBL/GenBank/DDBJ databases">
        <title>Complete sequence of chromosome of Deinococcus peraridilitoris DSM 19664.</title>
        <authorList>
            <person name="Lucas S."/>
            <person name="Copeland A."/>
            <person name="Lapidus A."/>
            <person name="Glavina del Rio T."/>
            <person name="Dalin E."/>
            <person name="Tice H."/>
            <person name="Bruce D."/>
            <person name="Goodwin L."/>
            <person name="Pitluck S."/>
            <person name="Peters L."/>
            <person name="Mikhailova N."/>
            <person name="Lu M."/>
            <person name="Kyrpides N."/>
            <person name="Mavromatis K."/>
            <person name="Ivanova N."/>
            <person name="Brettin T."/>
            <person name="Detter J.C."/>
            <person name="Han C."/>
            <person name="Larimer F."/>
            <person name="Land M."/>
            <person name="Hauser L."/>
            <person name="Markowitz V."/>
            <person name="Cheng J.-F."/>
            <person name="Hugenholtz P."/>
            <person name="Woyke T."/>
            <person name="Wu D."/>
            <person name="Pukall R."/>
            <person name="Steenblock K."/>
            <person name="Brambilla E."/>
            <person name="Klenk H.-P."/>
            <person name="Eisen J.A."/>
        </authorList>
    </citation>
    <scope>NUCLEOTIDE SEQUENCE [LARGE SCALE GENOMIC DNA]</scope>
    <source>
        <strain evidence="3">DSM 19664 / LMG 22246 / CIP 109416 / KR-200</strain>
    </source>
</reference>
<keyword evidence="3" id="KW-1185">Reference proteome</keyword>
<dbReference type="InterPro" id="IPR007421">
    <property type="entry name" value="Schlafen_AlbA_2_dom"/>
</dbReference>
<dbReference type="KEGG" id="dpd:Deipe_1666"/>
<dbReference type="OrthoDB" id="9810282at2"/>
<accession>L0A170</accession>
<dbReference type="PANTHER" id="PTHR30595:SF6">
    <property type="entry name" value="SCHLAFEN ALBA-2 DOMAIN-CONTAINING PROTEIN"/>
    <property type="match status" value="1"/>
</dbReference>
<protein>
    <submittedName>
        <fullName evidence="2">Putative transcriptional regulator with HTH domain protein</fullName>
    </submittedName>
</protein>
<proteinExistence type="predicted"/>
<name>L0A170_DEIPD</name>
<feature type="domain" description="Schlafen AlbA-2" evidence="1">
    <location>
        <begin position="24"/>
        <end position="149"/>
    </location>
</feature>
<evidence type="ECO:0000313" key="3">
    <source>
        <dbReference type="Proteomes" id="UP000010467"/>
    </source>
</evidence>
<dbReference type="STRING" id="937777.Deipe_1666"/>